<reference evidence="5 6" key="1">
    <citation type="submission" date="2019-11" db="EMBL/GenBank/DDBJ databases">
        <title>Erwinia sp. nov., isolated from feces of birds in Tibet plateau of China.</title>
        <authorList>
            <person name="Ge Y."/>
        </authorList>
    </citation>
    <scope>NUCLEOTIDE SEQUENCE [LARGE SCALE GENOMIC DNA]</scope>
    <source>
        <strain evidence="5 6">J316</strain>
    </source>
</reference>
<dbReference type="SMART" id="SM00862">
    <property type="entry name" value="Trans_reg_C"/>
    <property type="match status" value="1"/>
</dbReference>
<keyword evidence="3" id="KW-1133">Transmembrane helix</keyword>
<dbReference type="CDD" id="cd00383">
    <property type="entry name" value="trans_reg_C"/>
    <property type="match status" value="1"/>
</dbReference>
<evidence type="ECO:0000313" key="6">
    <source>
        <dbReference type="Proteomes" id="UP000480164"/>
    </source>
</evidence>
<accession>A0ABW9RC91</accession>
<evidence type="ECO:0000259" key="4">
    <source>
        <dbReference type="PROSITE" id="PS51755"/>
    </source>
</evidence>
<dbReference type="InterPro" id="IPR036388">
    <property type="entry name" value="WH-like_DNA-bd_sf"/>
</dbReference>
<keyword evidence="3" id="KW-0812">Transmembrane</keyword>
<dbReference type="InterPro" id="IPR001867">
    <property type="entry name" value="OmpR/PhoB-type_DNA-bd"/>
</dbReference>
<gene>
    <name evidence="5" type="ORF">GK011_12320</name>
</gene>
<dbReference type="PROSITE" id="PS51755">
    <property type="entry name" value="OMPR_PHOB"/>
    <property type="match status" value="1"/>
</dbReference>
<evidence type="ECO:0000256" key="3">
    <source>
        <dbReference type="SAM" id="Phobius"/>
    </source>
</evidence>
<dbReference type="Gene3D" id="1.10.10.10">
    <property type="entry name" value="Winged helix-like DNA-binding domain superfamily/Winged helix DNA-binding domain"/>
    <property type="match status" value="1"/>
</dbReference>
<sequence length="308" mass="35169">MTADFIIHHWYVDFSSGALLHQNSGEQRRLGEYQLKLLLVLAENAGKILTRDELNTLVWEDRVVGNNSLPNAIHALRVALEDDGKQQRIIKTIPRKGYILEAEYCQRVSATEKETLAEIAPLSHEPPQLYDEHAERSLTESAAEPLSASLAEPAVESSAPVKKQRFWYWLVPAQVLLLIGLIVWFFVLPAYAPPSRVNELDSASYSNIRLMELERRPIRTNASEELNKQLVSMLPQLNQMLKDQKVTMEVFFFATSMSLNYTLTLTSPCNSEQLAMNILNWRTNGPLLTALIYRETERKLNEMENCVR</sequence>
<dbReference type="SUPFAM" id="SSF46894">
    <property type="entry name" value="C-terminal effector domain of the bipartite response regulators"/>
    <property type="match status" value="1"/>
</dbReference>
<organism evidence="5 6">
    <name type="scientific">Erwinia sorbitola</name>
    <dbReference type="NCBI Taxonomy" id="2681984"/>
    <lineage>
        <taxon>Bacteria</taxon>
        <taxon>Pseudomonadati</taxon>
        <taxon>Pseudomonadota</taxon>
        <taxon>Gammaproteobacteria</taxon>
        <taxon>Enterobacterales</taxon>
        <taxon>Erwiniaceae</taxon>
        <taxon>Erwinia</taxon>
    </lineage>
</organism>
<keyword evidence="3" id="KW-0472">Membrane</keyword>
<evidence type="ECO:0000256" key="2">
    <source>
        <dbReference type="PROSITE-ProRule" id="PRU01091"/>
    </source>
</evidence>
<protein>
    <submittedName>
        <fullName evidence="5">Transcriptional regulator</fullName>
    </submittedName>
</protein>
<feature type="DNA-binding region" description="OmpR/PhoB-type" evidence="2">
    <location>
        <begin position="1"/>
        <end position="102"/>
    </location>
</feature>
<keyword evidence="6" id="KW-1185">Reference proteome</keyword>
<dbReference type="InterPro" id="IPR016032">
    <property type="entry name" value="Sig_transdc_resp-reg_C-effctor"/>
</dbReference>
<keyword evidence="1 2" id="KW-0238">DNA-binding</keyword>
<dbReference type="Proteomes" id="UP000480164">
    <property type="component" value="Unassembled WGS sequence"/>
</dbReference>
<name>A0ABW9RC91_9GAMM</name>
<dbReference type="RefSeq" id="WP_154753002.1">
    <property type="nucleotide sequence ID" value="NZ_WLZX01000004.1"/>
</dbReference>
<dbReference type="Pfam" id="PF00486">
    <property type="entry name" value="Trans_reg_C"/>
    <property type="match status" value="1"/>
</dbReference>
<evidence type="ECO:0000256" key="1">
    <source>
        <dbReference type="ARBA" id="ARBA00023125"/>
    </source>
</evidence>
<proteinExistence type="predicted"/>
<feature type="transmembrane region" description="Helical" evidence="3">
    <location>
        <begin position="166"/>
        <end position="187"/>
    </location>
</feature>
<dbReference type="EMBL" id="WLZX01000004">
    <property type="protein sequence ID" value="MTD27722.1"/>
    <property type="molecule type" value="Genomic_DNA"/>
</dbReference>
<comment type="caution">
    <text evidence="5">The sequence shown here is derived from an EMBL/GenBank/DDBJ whole genome shotgun (WGS) entry which is preliminary data.</text>
</comment>
<evidence type="ECO:0000313" key="5">
    <source>
        <dbReference type="EMBL" id="MTD27722.1"/>
    </source>
</evidence>
<feature type="domain" description="OmpR/PhoB-type" evidence="4">
    <location>
        <begin position="1"/>
        <end position="102"/>
    </location>
</feature>